<keyword evidence="3" id="KW-1185">Reference proteome</keyword>
<sequence>MDDGFFRRSDGRRERRGWVLSCGSLGSAWDIERCSVRLAYLLLSMALRNMMAFVVHLLLIDMNTPQMQL</sequence>
<dbReference type="Proteomes" id="UP000274429">
    <property type="component" value="Unassembled WGS sequence"/>
</dbReference>
<dbReference type="EMBL" id="UYWX01020631">
    <property type="protein sequence ID" value="VDM33626.1"/>
    <property type="molecule type" value="Genomic_DNA"/>
</dbReference>
<organism evidence="4">
    <name type="scientific">Hydatigena taeniaeformis</name>
    <name type="common">Feline tapeworm</name>
    <name type="synonym">Taenia taeniaeformis</name>
    <dbReference type="NCBI Taxonomy" id="6205"/>
    <lineage>
        <taxon>Eukaryota</taxon>
        <taxon>Metazoa</taxon>
        <taxon>Spiralia</taxon>
        <taxon>Lophotrochozoa</taxon>
        <taxon>Platyhelminthes</taxon>
        <taxon>Cestoda</taxon>
        <taxon>Eucestoda</taxon>
        <taxon>Cyclophyllidea</taxon>
        <taxon>Taeniidae</taxon>
        <taxon>Hydatigera</taxon>
    </lineage>
</organism>
<proteinExistence type="predicted"/>
<protein>
    <submittedName>
        <fullName evidence="2 4">Uncharacterized protein</fullName>
    </submittedName>
</protein>
<accession>A0A0R3X633</accession>
<reference evidence="4" key="1">
    <citation type="submission" date="2017-02" db="UniProtKB">
        <authorList>
            <consortium name="WormBaseParasite"/>
        </authorList>
    </citation>
    <scope>IDENTIFICATION</scope>
</reference>
<evidence type="ECO:0000313" key="2">
    <source>
        <dbReference type="EMBL" id="VDM33626.1"/>
    </source>
</evidence>
<keyword evidence="1" id="KW-1133">Transmembrane helix</keyword>
<dbReference type="WBParaSite" id="TTAC_0000895201-mRNA-1">
    <property type="protein sequence ID" value="TTAC_0000895201-mRNA-1"/>
    <property type="gene ID" value="TTAC_0000895201"/>
</dbReference>
<name>A0A0R3X633_HYDTA</name>
<evidence type="ECO:0000313" key="3">
    <source>
        <dbReference type="Proteomes" id="UP000274429"/>
    </source>
</evidence>
<dbReference type="AlphaFoldDB" id="A0A0R3X633"/>
<gene>
    <name evidence="2" type="ORF">TTAC_LOCUS8937</name>
</gene>
<feature type="transmembrane region" description="Helical" evidence="1">
    <location>
        <begin position="38"/>
        <end position="60"/>
    </location>
</feature>
<evidence type="ECO:0000313" key="4">
    <source>
        <dbReference type="WBParaSite" id="TTAC_0000895201-mRNA-1"/>
    </source>
</evidence>
<evidence type="ECO:0000256" key="1">
    <source>
        <dbReference type="SAM" id="Phobius"/>
    </source>
</evidence>
<keyword evidence="1" id="KW-0472">Membrane</keyword>
<reference evidence="2 3" key="2">
    <citation type="submission" date="2018-11" db="EMBL/GenBank/DDBJ databases">
        <authorList>
            <consortium name="Pathogen Informatics"/>
        </authorList>
    </citation>
    <scope>NUCLEOTIDE SEQUENCE [LARGE SCALE GENOMIC DNA]</scope>
</reference>
<keyword evidence="1" id="KW-0812">Transmembrane</keyword>